<dbReference type="Gene3D" id="3.40.50.10860">
    <property type="entry name" value="Leucine Dehydrogenase, chain A, domain 1"/>
    <property type="match status" value="1"/>
</dbReference>
<evidence type="ECO:0000256" key="6">
    <source>
        <dbReference type="PIRSR" id="PIRSR000185-3"/>
    </source>
</evidence>
<dbReference type="InterPro" id="IPR036291">
    <property type="entry name" value="NAD(P)-bd_dom_sf"/>
</dbReference>
<dbReference type="GO" id="GO:0006538">
    <property type="term" value="P:L-glutamate catabolic process"/>
    <property type="evidence" value="ECO:0007669"/>
    <property type="project" value="TreeGrafter"/>
</dbReference>
<organism evidence="9 10">
    <name type="scientific">Ruegeria profundi</name>
    <dbReference type="NCBI Taxonomy" id="1685378"/>
    <lineage>
        <taxon>Bacteria</taxon>
        <taxon>Pseudomonadati</taxon>
        <taxon>Pseudomonadota</taxon>
        <taxon>Alphaproteobacteria</taxon>
        <taxon>Rhodobacterales</taxon>
        <taxon>Roseobacteraceae</taxon>
        <taxon>Ruegeria</taxon>
    </lineage>
</organism>
<dbReference type="PIRSF" id="PIRSF000185">
    <property type="entry name" value="Glu_DH"/>
    <property type="match status" value="1"/>
</dbReference>
<evidence type="ECO:0000259" key="8">
    <source>
        <dbReference type="SMART" id="SM00839"/>
    </source>
</evidence>
<evidence type="ECO:0000256" key="2">
    <source>
        <dbReference type="ARBA" id="ARBA00023002"/>
    </source>
</evidence>
<keyword evidence="5" id="KW-0520">NAD</keyword>
<dbReference type="Pfam" id="PF02812">
    <property type="entry name" value="ELFV_dehydrog_N"/>
    <property type="match status" value="1"/>
</dbReference>
<evidence type="ECO:0000256" key="3">
    <source>
        <dbReference type="PIRNR" id="PIRNR000185"/>
    </source>
</evidence>
<feature type="binding site" evidence="5">
    <location>
        <position position="65"/>
    </location>
    <ligand>
        <name>substrate</name>
    </ligand>
</feature>
<dbReference type="InterPro" id="IPR006095">
    <property type="entry name" value="Glu/Leu/Phe/Val/Trp_DH"/>
</dbReference>
<dbReference type="GO" id="GO:0000166">
    <property type="term" value="F:nucleotide binding"/>
    <property type="evidence" value="ECO:0007669"/>
    <property type="project" value="UniProtKB-KW"/>
</dbReference>
<protein>
    <recommendedName>
        <fullName evidence="3">Glutamate dehydrogenase</fullName>
    </recommendedName>
</protein>
<dbReference type="Proteomes" id="UP000053690">
    <property type="component" value="Unassembled WGS sequence"/>
</dbReference>
<dbReference type="OrthoDB" id="9803297at2"/>
<evidence type="ECO:0000313" key="10">
    <source>
        <dbReference type="Proteomes" id="UP000053690"/>
    </source>
</evidence>
<proteinExistence type="inferred from homology"/>
<evidence type="ECO:0000256" key="7">
    <source>
        <dbReference type="RuleBase" id="RU004417"/>
    </source>
</evidence>
<comment type="similarity">
    <text evidence="1 3 7">Belongs to the Glu/Leu/Phe/Val dehydrogenases family.</text>
</comment>
<gene>
    <name evidence="9" type="ORF">AVO44_18475</name>
</gene>
<dbReference type="GO" id="GO:0004352">
    <property type="term" value="F:glutamate dehydrogenase (NAD+) activity"/>
    <property type="evidence" value="ECO:0007669"/>
    <property type="project" value="TreeGrafter"/>
</dbReference>
<dbReference type="SUPFAM" id="SSF51735">
    <property type="entry name" value="NAD(P)-binding Rossmann-fold domains"/>
    <property type="match status" value="1"/>
</dbReference>
<dbReference type="PRINTS" id="PR00082">
    <property type="entry name" value="GLFDHDRGNASE"/>
</dbReference>
<dbReference type="Gene3D" id="3.40.50.720">
    <property type="entry name" value="NAD(P)-binding Rossmann-like Domain"/>
    <property type="match status" value="1"/>
</dbReference>
<dbReference type="EMBL" id="LQBP01000012">
    <property type="protein sequence ID" value="KUJ77191.1"/>
    <property type="molecule type" value="Genomic_DNA"/>
</dbReference>
<dbReference type="PROSITE" id="PS00074">
    <property type="entry name" value="GLFV_DEHYDROGENASE"/>
    <property type="match status" value="1"/>
</dbReference>
<reference evidence="10" key="1">
    <citation type="submission" date="2015-12" db="EMBL/GenBank/DDBJ databases">
        <authorList>
            <person name="Zhang G."/>
            <person name="Stingl U."/>
        </authorList>
    </citation>
    <scope>NUCLEOTIDE SEQUENCE [LARGE SCALE GENOMIC DNA]</scope>
    <source>
        <strain evidence="10">ZGT108</strain>
    </source>
</reference>
<accession>A0A0X3TQ78</accession>
<feature type="domain" description="Glutamate/phenylalanine/leucine/valine/L-tryptophan dehydrogenase C-terminal" evidence="8">
    <location>
        <begin position="140"/>
        <end position="367"/>
    </location>
</feature>
<keyword evidence="5" id="KW-0547">Nucleotide-binding</keyword>
<dbReference type="RefSeq" id="WP_068340377.1">
    <property type="nucleotide sequence ID" value="NZ_LQBP01000012.1"/>
</dbReference>
<feature type="binding site" evidence="5">
    <location>
        <position position="149"/>
    </location>
    <ligand>
        <name>NAD(+)</name>
        <dbReference type="ChEBI" id="CHEBI:57540"/>
    </ligand>
</feature>
<dbReference type="STRING" id="1685378.AVO44_18475"/>
<dbReference type="InterPro" id="IPR006096">
    <property type="entry name" value="Glu/Leu/Phe/Val/Trp_DH_C"/>
</dbReference>
<dbReference type="SMART" id="SM00839">
    <property type="entry name" value="ELFV_dehydrog"/>
    <property type="match status" value="1"/>
</dbReference>
<dbReference type="PANTHER" id="PTHR11606">
    <property type="entry name" value="GLUTAMATE DEHYDROGENASE"/>
    <property type="match status" value="1"/>
</dbReference>
<dbReference type="InterPro" id="IPR006097">
    <property type="entry name" value="Glu/Leu/Phe/Val/Trp_DH_dimer"/>
</dbReference>
<dbReference type="SUPFAM" id="SSF53223">
    <property type="entry name" value="Aminoacid dehydrogenase-like, N-terminal domain"/>
    <property type="match status" value="1"/>
</dbReference>
<dbReference type="PANTHER" id="PTHR11606:SF13">
    <property type="entry name" value="GLUTAMATE DEHYDROGENASE 1, MITOCHONDRIAL"/>
    <property type="match status" value="1"/>
</dbReference>
<evidence type="ECO:0000256" key="1">
    <source>
        <dbReference type="ARBA" id="ARBA00006382"/>
    </source>
</evidence>
<comment type="caution">
    <text evidence="9">The sequence shown here is derived from an EMBL/GenBank/DDBJ whole genome shotgun (WGS) entry which is preliminary data.</text>
</comment>
<evidence type="ECO:0000256" key="5">
    <source>
        <dbReference type="PIRSR" id="PIRSR000185-2"/>
    </source>
</evidence>
<dbReference type="Pfam" id="PF00208">
    <property type="entry name" value="ELFV_dehydrog"/>
    <property type="match status" value="1"/>
</dbReference>
<dbReference type="InterPro" id="IPR046346">
    <property type="entry name" value="Aminoacid_DH-like_N_sf"/>
</dbReference>
<keyword evidence="2 3" id="KW-0560">Oxidoreductase</keyword>
<feature type="site" description="Important for catalysis" evidence="6">
    <location>
        <position position="113"/>
    </location>
</feature>
<feature type="active site" description="Proton donor" evidence="4">
    <location>
        <position position="77"/>
    </location>
</feature>
<evidence type="ECO:0000313" key="9">
    <source>
        <dbReference type="EMBL" id="KUJ77191.1"/>
    </source>
</evidence>
<sequence length="370" mass="38166">MSNIFALCDELGPEKVIHLHNSRAGLQSIVVVDNTAAGPSIGGVRMAPDVTLAECAGLARAMTLKNAAAGLPHGGGKAVISADPAMSTAAKQGLMRAFAKAIKQIEDYIPGPDMGTNETCMGWVTDEIDRAVGLPRVLGGIPLDEIGATGFGLAAAAEVAVDYCDMGLEGARVSIQGFGAVGQNAARFLADKGAILVAVSDSLGSLMDPDGLPLAELIALKSAGKSVTALTGGKAMPDPTSVIGVECDILVPAARPGAIHVGNVNSIRAKLILEGANIPASPEIEAQLHSRRVLVVPDFIANAGGVICASTEYHGGSEAQAMQTIASKIRHNTRAILEDMRNRRVPPRQAAVDLAQTRVSDAMAMRRSFV</sequence>
<keyword evidence="10" id="KW-1185">Reference proteome</keyword>
<name>A0A0X3TQ78_9RHOB</name>
<evidence type="ECO:0000256" key="4">
    <source>
        <dbReference type="PIRSR" id="PIRSR000185-1"/>
    </source>
</evidence>
<dbReference type="AlphaFoldDB" id="A0A0X3TQ78"/>
<dbReference type="InterPro" id="IPR033524">
    <property type="entry name" value="Glu/Leu/Phe/Val_DH_AS"/>
</dbReference>
<dbReference type="InterPro" id="IPR014362">
    <property type="entry name" value="Glu_DH"/>
</dbReference>